<dbReference type="NCBIfam" id="NF003592">
    <property type="entry name" value="PRK05254.1-5"/>
    <property type="match status" value="1"/>
</dbReference>
<keyword evidence="8" id="KW-0963">Cytoplasm</keyword>
<accession>A0ABM8BZ81</accession>
<dbReference type="HAMAP" id="MF_00148">
    <property type="entry name" value="UDG"/>
    <property type="match status" value="1"/>
</dbReference>
<gene>
    <name evidence="8" type="primary">ung</name>
    <name evidence="12" type="ORF">SHM_27960</name>
</gene>
<keyword evidence="7 8" id="KW-0234">DNA repair</keyword>
<protein>
    <recommendedName>
        <fullName evidence="4 8">Uracil-DNA glycosylase</fullName>
        <shortName evidence="8">UDG</shortName>
        <ecNumber evidence="4 8">3.2.2.27</ecNumber>
    </recommendedName>
</protein>
<dbReference type="PROSITE" id="PS00130">
    <property type="entry name" value="U_DNA_GLYCOSYLASE"/>
    <property type="match status" value="1"/>
</dbReference>
<dbReference type="InterPro" id="IPR036895">
    <property type="entry name" value="Uracil-DNA_glycosylase-like_sf"/>
</dbReference>
<evidence type="ECO:0000256" key="7">
    <source>
        <dbReference type="ARBA" id="ARBA00023204"/>
    </source>
</evidence>
<comment type="similarity">
    <text evidence="3 8 10">Belongs to the uracil-DNA glycosylase (UDG) superfamily. UNG family.</text>
</comment>
<dbReference type="EMBL" id="AP026933">
    <property type="protein sequence ID" value="BDT05150.1"/>
    <property type="molecule type" value="Genomic_DNA"/>
</dbReference>
<evidence type="ECO:0000259" key="11">
    <source>
        <dbReference type="SMART" id="SM00986"/>
    </source>
</evidence>
<dbReference type="EC" id="3.2.2.27" evidence="4 8"/>
<evidence type="ECO:0000256" key="8">
    <source>
        <dbReference type="HAMAP-Rule" id="MF_00148"/>
    </source>
</evidence>
<keyword evidence="6 8" id="KW-0378">Hydrolase</keyword>
<proteinExistence type="inferred from homology"/>
<dbReference type="Pfam" id="PF03167">
    <property type="entry name" value="UDG"/>
    <property type="match status" value="1"/>
</dbReference>
<evidence type="ECO:0000313" key="12">
    <source>
        <dbReference type="EMBL" id="BDT05150.1"/>
    </source>
</evidence>
<dbReference type="NCBIfam" id="NF003589">
    <property type="entry name" value="PRK05254.1-2"/>
    <property type="match status" value="1"/>
</dbReference>
<evidence type="ECO:0000256" key="9">
    <source>
        <dbReference type="PROSITE-ProRule" id="PRU10072"/>
    </source>
</evidence>
<dbReference type="Proteomes" id="UP001163387">
    <property type="component" value="Chromosome"/>
</dbReference>
<evidence type="ECO:0000256" key="3">
    <source>
        <dbReference type="ARBA" id="ARBA00008184"/>
    </source>
</evidence>
<comment type="catalytic activity">
    <reaction evidence="1 8 10">
        <text>Hydrolyzes single-stranded DNA or mismatched double-stranded DNA and polynucleotides, releasing free uracil.</text>
        <dbReference type="EC" id="3.2.2.27"/>
    </reaction>
</comment>
<dbReference type="CDD" id="cd10027">
    <property type="entry name" value="UDG-F1-like"/>
    <property type="match status" value="1"/>
</dbReference>
<evidence type="ECO:0000256" key="2">
    <source>
        <dbReference type="ARBA" id="ARBA00002631"/>
    </source>
</evidence>
<evidence type="ECO:0000256" key="5">
    <source>
        <dbReference type="ARBA" id="ARBA00022763"/>
    </source>
</evidence>
<dbReference type="PANTHER" id="PTHR11264:SF0">
    <property type="entry name" value="URACIL-DNA GLYCOSYLASE"/>
    <property type="match status" value="1"/>
</dbReference>
<comment type="function">
    <text evidence="2 8 10">Excises uracil residues from the DNA which can arise as a result of misincorporation of dUMP residues by DNA polymerase or due to deamination of cytosine.</text>
</comment>
<dbReference type="NCBIfam" id="TIGR00628">
    <property type="entry name" value="ung"/>
    <property type="match status" value="1"/>
</dbReference>
<dbReference type="InterPro" id="IPR002043">
    <property type="entry name" value="UDG_fam1"/>
</dbReference>
<dbReference type="SMART" id="SM00987">
    <property type="entry name" value="UreE_C"/>
    <property type="match status" value="1"/>
</dbReference>
<evidence type="ECO:0000256" key="10">
    <source>
        <dbReference type="RuleBase" id="RU003780"/>
    </source>
</evidence>
<dbReference type="Gene3D" id="3.40.470.10">
    <property type="entry name" value="Uracil-DNA glycosylase-like domain"/>
    <property type="match status" value="1"/>
</dbReference>
<evidence type="ECO:0000256" key="1">
    <source>
        <dbReference type="ARBA" id="ARBA00001400"/>
    </source>
</evidence>
<dbReference type="SUPFAM" id="SSF52141">
    <property type="entry name" value="Uracil-DNA glycosylase-like"/>
    <property type="match status" value="1"/>
</dbReference>
<name>A0ABM8BZ81_9MOLU</name>
<feature type="domain" description="Uracil-DNA glycosylase-like" evidence="11">
    <location>
        <begin position="53"/>
        <end position="213"/>
    </location>
</feature>
<dbReference type="SMART" id="SM00986">
    <property type="entry name" value="UDG"/>
    <property type="match status" value="1"/>
</dbReference>
<keyword evidence="13" id="KW-1185">Reference proteome</keyword>
<evidence type="ECO:0000256" key="6">
    <source>
        <dbReference type="ARBA" id="ARBA00022801"/>
    </source>
</evidence>
<dbReference type="PANTHER" id="PTHR11264">
    <property type="entry name" value="URACIL-DNA GLYCOSYLASE"/>
    <property type="match status" value="1"/>
</dbReference>
<reference evidence="12 13" key="1">
    <citation type="journal article" date="2022" name="Front. Microbiol.">
        <title>Male-killing mechanisms vary between Spiroplasma species.</title>
        <authorList>
            <person name="Arai H."/>
            <person name="Inoue M."/>
            <person name="Kageyama D."/>
        </authorList>
    </citation>
    <scope>NUCLEOTIDE SEQUENCE [LARGE SCALE GENOMIC DNA]</scope>
    <source>
        <strain evidence="13">sHm</strain>
    </source>
</reference>
<dbReference type="InterPro" id="IPR018085">
    <property type="entry name" value="Ura-DNA_Glyclase_AS"/>
</dbReference>
<evidence type="ECO:0000313" key="13">
    <source>
        <dbReference type="Proteomes" id="UP001163387"/>
    </source>
</evidence>
<evidence type="ECO:0000256" key="4">
    <source>
        <dbReference type="ARBA" id="ARBA00012030"/>
    </source>
</evidence>
<keyword evidence="5 8" id="KW-0227">DNA damage</keyword>
<organism evidence="12 13">
    <name type="scientific">Spiroplasma ixodetis</name>
    <dbReference type="NCBI Taxonomy" id="2141"/>
    <lineage>
        <taxon>Bacteria</taxon>
        <taxon>Bacillati</taxon>
        <taxon>Mycoplasmatota</taxon>
        <taxon>Mollicutes</taxon>
        <taxon>Entomoplasmatales</taxon>
        <taxon>Spiroplasmataceae</taxon>
        <taxon>Spiroplasma</taxon>
    </lineage>
</organism>
<dbReference type="RefSeq" id="WP_281748706.1">
    <property type="nucleotide sequence ID" value="NZ_AP026933.1"/>
</dbReference>
<dbReference type="InterPro" id="IPR005122">
    <property type="entry name" value="Uracil-DNA_glycosylase-like"/>
</dbReference>
<feature type="active site" description="Proton acceptor" evidence="8 9">
    <location>
        <position position="68"/>
    </location>
</feature>
<comment type="subcellular location">
    <subcellularLocation>
        <location evidence="8">Cytoplasm</location>
    </subcellularLocation>
</comment>
<dbReference type="NCBIfam" id="NF003588">
    <property type="entry name" value="PRK05254.1-1"/>
    <property type="match status" value="1"/>
</dbReference>
<sequence>MYNKTLFFDSSWLEFFQQEYKETYFTKLLEDIKKEYQTYLCYPQWEEIFQAFKITPLSKVKVIILGQDPYHQPNQAHGLAFSVKTNTPLPPSLKNIFQELKNDLNIEKDNDGNLTTWAKQGVLLLNTTLTVRQSQPNSHLQYQWVTFTDHVLSFLNLNCTNLVLILWGKNARNKKMLIDTEKHFIIESAHPSPLSAYNGFFNSRPFSKTNNWLISKNKTPIKW</sequence>